<dbReference type="InterPro" id="IPR002172">
    <property type="entry name" value="LDrepeatLR_classA_rpt"/>
</dbReference>
<feature type="disulfide bond" evidence="6">
    <location>
        <begin position="469"/>
        <end position="481"/>
    </location>
</feature>
<dbReference type="Pfam" id="PF00057">
    <property type="entry name" value="Ldl_recept_a"/>
    <property type="match status" value="1"/>
</dbReference>
<dbReference type="FunFam" id="2.20.100.10:FF:000001">
    <property type="entry name" value="semaphorin-5A isoform X1"/>
    <property type="match status" value="1"/>
</dbReference>
<dbReference type="InterPro" id="IPR024079">
    <property type="entry name" value="MetalloPept_cat_dom_sf"/>
</dbReference>
<gene>
    <name evidence="8" type="ORF">ACJMK2_019047</name>
</gene>
<keyword evidence="3" id="KW-0245">EGF-like domain</keyword>
<evidence type="ECO:0000256" key="3">
    <source>
        <dbReference type="ARBA" id="ARBA00022536"/>
    </source>
</evidence>
<evidence type="ECO:0000256" key="5">
    <source>
        <dbReference type="ARBA" id="ARBA00023180"/>
    </source>
</evidence>
<feature type="disulfide bond" evidence="7">
    <location>
        <begin position="1124"/>
        <end position="1136"/>
    </location>
</feature>
<dbReference type="InterPro" id="IPR000884">
    <property type="entry name" value="TSP1_rpt"/>
</dbReference>
<evidence type="ECO:0000256" key="6">
    <source>
        <dbReference type="PIRSR" id="PIRSR613273-3"/>
    </source>
</evidence>
<protein>
    <submittedName>
        <fullName evidence="8">Uncharacterized protein</fullName>
    </submittedName>
</protein>
<proteinExistence type="predicted"/>
<evidence type="ECO:0000313" key="8">
    <source>
        <dbReference type="EMBL" id="KAL3848173.1"/>
    </source>
</evidence>
<dbReference type="Proteomes" id="UP001634394">
    <property type="component" value="Unassembled WGS sequence"/>
</dbReference>
<dbReference type="Gene3D" id="2.20.100.10">
    <property type="entry name" value="Thrombospondin type-1 (TSP1) repeat"/>
    <property type="match status" value="1"/>
</dbReference>
<accession>A0ABD3UIA3</accession>
<dbReference type="AlphaFoldDB" id="A0ABD3UIA3"/>
<keyword evidence="4 6" id="KW-1015">Disulfide bond</keyword>
<dbReference type="PANTHER" id="PTHR13723">
    <property type="entry name" value="ADAMTS A DISINTEGRIN AND METALLOPROTEASE WITH THROMBOSPONDIN MOTIFS PROTEASE"/>
    <property type="match status" value="1"/>
</dbReference>
<dbReference type="InterPro" id="IPR036383">
    <property type="entry name" value="TSP1_rpt_sf"/>
</dbReference>
<dbReference type="PROSITE" id="PS50068">
    <property type="entry name" value="LDLRA_2"/>
    <property type="match status" value="1"/>
</dbReference>
<evidence type="ECO:0000256" key="1">
    <source>
        <dbReference type="ARBA" id="ARBA00004613"/>
    </source>
</evidence>
<dbReference type="EMBL" id="JBJQND010000016">
    <property type="protein sequence ID" value="KAL3848173.1"/>
    <property type="molecule type" value="Genomic_DNA"/>
</dbReference>
<evidence type="ECO:0000256" key="4">
    <source>
        <dbReference type="ARBA" id="ARBA00023157"/>
    </source>
</evidence>
<feature type="disulfide bond" evidence="7">
    <location>
        <begin position="1131"/>
        <end position="1149"/>
    </location>
</feature>
<feature type="disulfide bond" evidence="6">
    <location>
        <begin position="514"/>
        <end position="553"/>
    </location>
</feature>
<organism evidence="8 9">
    <name type="scientific">Sinanodonta woodiana</name>
    <name type="common">Chinese pond mussel</name>
    <name type="synonym">Anodonta woodiana</name>
    <dbReference type="NCBI Taxonomy" id="1069815"/>
    <lineage>
        <taxon>Eukaryota</taxon>
        <taxon>Metazoa</taxon>
        <taxon>Spiralia</taxon>
        <taxon>Lophotrochozoa</taxon>
        <taxon>Mollusca</taxon>
        <taxon>Bivalvia</taxon>
        <taxon>Autobranchia</taxon>
        <taxon>Heteroconchia</taxon>
        <taxon>Palaeoheterodonta</taxon>
        <taxon>Unionida</taxon>
        <taxon>Unionoidea</taxon>
        <taxon>Unionidae</taxon>
        <taxon>Unioninae</taxon>
        <taxon>Sinanodonta</taxon>
    </lineage>
</organism>
<comment type="caution">
    <text evidence="7">Lacks conserved residue(s) required for the propagation of feature annotation.</text>
</comment>
<dbReference type="Gene3D" id="3.40.390.10">
    <property type="entry name" value="Collagenase (Catalytic Domain)"/>
    <property type="match status" value="1"/>
</dbReference>
<dbReference type="CDD" id="cd00112">
    <property type="entry name" value="LDLa"/>
    <property type="match status" value="1"/>
</dbReference>
<dbReference type="SMART" id="SM00209">
    <property type="entry name" value="TSP1"/>
    <property type="match status" value="1"/>
</dbReference>
<dbReference type="Gene3D" id="2.60.120.830">
    <property type="match status" value="1"/>
</dbReference>
<evidence type="ECO:0000256" key="7">
    <source>
        <dbReference type="PROSITE-ProRule" id="PRU00124"/>
    </source>
</evidence>
<keyword evidence="5" id="KW-0325">Glycoprotein</keyword>
<dbReference type="InterPro" id="IPR036055">
    <property type="entry name" value="LDL_receptor-like_sf"/>
</dbReference>
<dbReference type="Gene3D" id="4.10.400.10">
    <property type="entry name" value="Low-density Lipoprotein Receptor"/>
    <property type="match status" value="1"/>
</dbReference>
<keyword evidence="2" id="KW-0964">Secreted</keyword>
<reference evidence="8 9" key="1">
    <citation type="submission" date="2024-11" db="EMBL/GenBank/DDBJ databases">
        <title>Chromosome-level genome assembly of the freshwater bivalve Anodonta woodiana.</title>
        <authorList>
            <person name="Chen X."/>
        </authorList>
    </citation>
    <scope>NUCLEOTIDE SEQUENCE [LARGE SCALE GENOMIC DNA]</scope>
    <source>
        <strain evidence="8">MN2024</strain>
        <tissue evidence="8">Gills</tissue>
    </source>
</reference>
<dbReference type="SUPFAM" id="SSF57424">
    <property type="entry name" value="LDL receptor-like module"/>
    <property type="match status" value="1"/>
</dbReference>
<feature type="disulfide bond" evidence="6">
    <location>
        <begin position="510"/>
        <end position="548"/>
    </location>
</feature>
<dbReference type="PROSITE" id="PS50092">
    <property type="entry name" value="TSP1"/>
    <property type="match status" value="1"/>
</dbReference>
<evidence type="ECO:0000313" key="9">
    <source>
        <dbReference type="Proteomes" id="UP001634394"/>
    </source>
</evidence>
<comment type="subcellular location">
    <subcellularLocation>
        <location evidence="1">Secreted</location>
    </subcellularLocation>
</comment>
<dbReference type="SUPFAM" id="SSF82895">
    <property type="entry name" value="TSP-1 type 1 repeat"/>
    <property type="match status" value="1"/>
</dbReference>
<dbReference type="InterPro" id="IPR050439">
    <property type="entry name" value="ADAMTS_ADAMTS-like"/>
</dbReference>
<evidence type="ECO:0000256" key="2">
    <source>
        <dbReference type="ARBA" id="ARBA00022525"/>
    </source>
</evidence>
<dbReference type="SUPFAM" id="SSF55486">
    <property type="entry name" value="Metalloproteases ('zincins'), catalytic domain"/>
    <property type="match status" value="1"/>
</dbReference>
<dbReference type="PANTHER" id="PTHR13723:SF281">
    <property type="entry name" value="PAPILIN"/>
    <property type="match status" value="1"/>
</dbReference>
<feature type="disulfide bond" evidence="6">
    <location>
        <begin position="420"/>
        <end position="444"/>
    </location>
</feature>
<dbReference type="PRINTS" id="PR01857">
    <property type="entry name" value="ADAMTSFAMILY"/>
</dbReference>
<feature type="non-terminal residue" evidence="8">
    <location>
        <position position="1158"/>
    </location>
</feature>
<dbReference type="GO" id="GO:0005576">
    <property type="term" value="C:extracellular region"/>
    <property type="evidence" value="ECO:0007669"/>
    <property type="project" value="UniProtKB-SubCell"/>
</dbReference>
<name>A0ABD3UIA3_SINWO</name>
<feature type="disulfide bond" evidence="6">
    <location>
        <begin position="439"/>
        <end position="475"/>
    </location>
</feature>
<dbReference type="Pfam" id="PF00090">
    <property type="entry name" value="TSP_1"/>
    <property type="match status" value="1"/>
</dbReference>
<keyword evidence="9" id="KW-1185">Reference proteome</keyword>
<dbReference type="Pfam" id="PF13582">
    <property type="entry name" value="Reprolysin_3"/>
    <property type="match status" value="1"/>
</dbReference>
<sequence>MYRPSLKASHIGLVYLVLATQHSFCKKNDFIQKNVLLQDFINARQLTKEHNEFDISMLEEHVKRNSSVARSGIQSHDLRRRKRSGITDTPVQLSLKAYEEEFTLELWHVQSVLDRDATIVTRRGDVEEIKWSGHHPDCFLRGVVTSHAGTASMSFCDELVGTMHDGIYEYHIETLPRYMLQADDFPGNVLVARRKVATFQQGPALYLNATGSGFNAFNYYRNHRRQRRVTSYTSFQIEAAIYVDQLMYEYMENELHATTTDKKIELIMIEWNGVQAEYSKKEQLGYDITISIKKIVFYMTNPSWYVASTSLSVILNSICSGTKTELAYDHVHLHTGQTGTSTSGMAYLRGSCIPSQRCAVSSIRTFTYYYISAHELGHTSSAASCLFVTNIDEASVPANLVNISLSGLWMGMIHTDDEYCEYLHGPGWRFREFPYWGDCSMHSCADMNTSSFMYGTMVNYMSAIPGRYCGDGKVCIGYENCNTWLTTGLDLSLFTVVQGGWGEWGSWTSCSRTCGRGIMYRQRKCDNPKPKFSPECKENGHEYDAVACNTNPCANDSSGLKGQRASETCVHLVASGLLNSTVYDGTGVMFHYSAHGQCEVHCNVRTGYTSPADQRYGFMPDGTPCTPSVTLNTADTNGYPRVSGVYGACVQGYCEGFGCDNSNVNMSIYDGCGVCMGNNSTCQVYEGVFTNPTTQGSRIDMFWLPNGTYNIQFYFTWSTMLQNYIELWSKDNQAVVVSWVTSSGIFDSRSNPTSFAGTFWTYFFGSQYLYASGPTTQPVLIKLYQRLTNNNTGVNYGYSTPLSSVGSTCTGPCVHGVWNSTLCGCICNTGYYGPSCSTTCNKICYNSGKLNEATCVCQCTEYWFGLRCTSCRNPYTGPTCTACKYSDCLNCGIFNSTTCRCECLAGYGGLRCETDCNNTLSTCMANAAAGKCITDNVNMETQCNLACGLCVAREPKEYCNTTTASTVSTLLTSSTVSTTTNRTQCENCTTSTVATSTASTVSTTTNINQCYNCTTPTVSTLSGSTVSTTTNRTQCENCTTSTVSTSTASTVSTTTNINQCYNCTTPTVSTLTGSTVLTTLTTTNMNQCENCTSTTGSTIHTISTGFAVLTTTNLTESSSCNSTCPWASFSCDNCECKELDVVCDGKEDCKDGSDESTT</sequence>
<comment type="caution">
    <text evidence="8">The sequence shown here is derived from an EMBL/GenBank/DDBJ whole genome shotgun (WGS) entry which is preliminary data.</text>
</comment>
<dbReference type="InterPro" id="IPR013273">
    <property type="entry name" value="ADAMTS/ADAMTS-like"/>
</dbReference>